<sequence length="40" mass="4402">MKSLVFLVLSGLFLFLAVSYSLYESLKGRSSTKAAKEEST</sequence>
<dbReference type="AlphaFoldDB" id="A0A087HM30"/>
<organism evidence="1 2">
    <name type="scientific">Arabis alpina</name>
    <name type="common">Alpine rock-cress</name>
    <dbReference type="NCBI Taxonomy" id="50452"/>
    <lineage>
        <taxon>Eukaryota</taxon>
        <taxon>Viridiplantae</taxon>
        <taxon>Streptophyta</taxon>
        <taxon>Embryophyta</taxon>
        <taxon>Tracheophyta</taxon>
        <taxon>Spermatophyta</taxon>
        <taxon>Magnoliopsida</taxon>
        <taxon>eudicotyledons</taxon>
        <taxon>Gunneridae</taxon>
        <taxon>Pentapetalae</taxon>
        <taxon>rosids</taxon>
        <taxon>malvids</taxon>
        <taxon>Brassicales</taxon>
        <taxon>Brassicaceae</taxon>
        <taxon>Arabideae</taxon>
        <taxon>Arabis</taxon>
    </lineage>
</organism>
<keyword evidence="2" id="KW-1185">Reference proteome</keyword>
<evidence type="ECO:0000313" key="2">
    <source>
        <dbReference type="Proteomes" id="UP000029120"/>
    </source>
</evidence>
<protein>
    <submittedName>
        <fullName evidence="1">Uncharacterized protein</fullName>
    </submittedName>
</protein>
<dbReference type="EMBL" id="CM002869">
    <property type="protein sequence ID" value="KFK43182.1"/>
    <property type="molecule type" value="Genomic_DNA"/>
</dbReference>
<proteinExistence type="predicted"/>
<dbReference type="Gramene" id="KFK43182">
    <property type="protein sequence ID" value="KFK43182"/>
    <property type="gene ID" value="AALP_AA1G090600"/>
</dbReference>
<reference evidence="2" key="1">
    <citation type="journal article" date="2015" name="Nat. Plants">
        <title>Genome expansion of Arabis alpina linked with retrotransposition and reduced symmetric DNA methylation.</title>
        <authorList>
            <person name="Willing E.M."/>
            <person name="Rawat V."/>
            <person name="Mandakova T."/>
            <person name="Maumus F."/>
            <person name="James G.V."/>
            <person name="Nordstroem K.J."/>
            <person name="Becker C."/>
            <person name="Warthmann N."/>
            <person name="Chica C."/>
            <person name="Szarzynska B."/>
            <person name="Zytnicki M."/>
            <person name="Albani M.C."/>
            <person name="Kiefer C."/>
            <person name="Bergonzi S."/>
            <person name="Castaings L."/>
            <person name="Mateos J.L."/>
            <person name="Berns M.C."/>
            <person name="Bujdoso N."/>
            <person name="Piofczyk T."/>
            <person name="de Lorenzo L."/>
            <person name="Barrero-Sicilia C."/>
            <person name="Mateos I."/>
            <person name="Piednoel M."/>
            <person name="Hagmann J."/>
            <person name="Chen-Min-Tao R."/>
            <person name="Iglesias-Fernandez R."/>
            <person name="Schuster S.C."/>
            <person name="Alonso-Blanco C."/>
            <person name="Roudier F."/>
            <person name="Carbonero P."/>
            <person name="Paz-Ares J."/>
            <person name="Davis S.J."/>
            <person name="Pecinka A."/>
            <person name="Quesneville H."/>
            <person name="Colot V."/>
            <person name="Lysak M.A."/>
            <person name="Weigel D."/>
            <person name="Coupland G."/>
            <person name="Schneeberger K."/>
        </authorList>
    </citation>
    <scope>NUCLEOTIDE SEQUENCE [LARGE SCALE GENOMIC DNA]</scope>
    <source>
        <strain evidence="2">cv. Pajares</strain>
    </source>
</reference>
<evidence type="ECO:0000313" key="1">
    <source>
        <dbReference type="EMBL" id="KFK43182.1"/>
    </source>
</evidence>
<dbReference type="Proteomes" id="UP000029120">
    <property type="component" value="Chromosome 1"/>
</dbReference>
<name>A0A087HM30_ARAAL</name>
<accession>A0A087HM30</accession>
<gene>
    <name evidence="1" type="ordered locus">AALP_Aa1g090600</name>
</gene>